<evidence type="ECO:0000313" key="2">
    <source>
        <dbReference type="Proteomes" id="UP000184159"/>
    </source>
</evidence>
<protein>
    <submittedName>
        <fullName evidence="1">Uncharacterized protein</fullName>
    </submittedName>
</protein>
<organism evidence="1 2">
    <name type="scientific">Vibrio gazogenes DSM 21264 = NBRC 103151</name>
    <dbReference type="NCBI Taxonomy" id="1123492"/>
    <lineage>
        <taxon>Bacteria</taxon>
        <taxon>Pseudomonadati</taxon>
        <taxon>Pseudomonadota</taxon>
        <taxon>Gammaproteobacteria</taxon>
        <taxon>Vibrionales</taxon>
        <taxon>Vibrionaceae</taxon>
        <taxon>Vibrio</taxon>
    </lineage>
</organism>
<name>A0A1M5FGY1_VIBGA</name>
<proteinExistence type="predicted"/>
<dbReference type="Proteomes" id="UP000184159">
    <property type="component" value="Unassembled WGS sequence"/>
</dbReference>
<gene>
    <name evidence="1" type="ORF">SAMN02745781_03464</name>
</gene>
<sequence length="164" mass="18937">MTSFLGYRKVNTCAYNADLARNLMKLLHLQLFWYEKYHALLDMEDLPILSPSQAQELKHWLKKRRKILAYEVHHQPWVKVNVDGSSSSLLLLPNGALTEQDLFSNKTLRGLWKVVDGFLFIKVISGEFIIEYQVVGCAEQNIHCGIEYINGQLSSYSKFIQTQS</sequence>
<accession>A0A1M5FGY1</accession>
<reference evidence="2" key="1">
    <citation type="submission" date="2016-11" db="EMBL/GenBank/DDBJ databases">
        <authorList>
            <person name="Varghese N."/>
            <person name="Submissions S."/>
        </authorList>
    </citation>
    <scope>NUCLEOTIDE SEQUENCE [LARGE SCALE GENOMIC DNA]</scope>
    <source>
        <strain evidence="2">DSM 21264</strain>
    </source>
</reference>
<dbReference type="EMBL" id="FQUH01000020">
    <property type="protein sequence ID" value="SHF90763.1"/>
    <property type="molecule type" value="Genomic_DNA"/>
</dbReference>
<evidence type="ECO:0000313" key="1">
    <source>
        <dbReference type="EMBL" id="SHF90763.1"/>
    </source>
</evidence>
<dbReference type="AlphaFoldDB" id="A0A1M5FGY1"/>
<keyword evidence="2" id="KW-1185">Reference proteome</keyword>